<feature type="compositionally biased region" description="Polar residues" evidence="5">
    <location>
        <begin position="108"/>
        <end position="122"/>
    </location>
</feature>
<name>A0A1E7FVG4_9STRA</name>
<proteinExistence type="predicted"/>
<dbReference type="PANTHER" id="PTHR31399:SF0">
    <property type="entry name" value="DNA-DIRECTED PRIMASE_POLYMERASE PROTEIN"/>
    <property type="match status" value="1"/>
</dbReference>
<feature type="region of interest" description="Disordered" evidence="5">
    <location>
        <begin position="634"/>
        <end position="662"/>
    </location>
</feature>
<dbReference type="GO" id="GO:0005634">
    <property type="term" value="C:nucleus"/>
    <property type="evidence" value="ECO:0007669"/>
    <property type="project" value="TreeGrafter"/>
</dbReference>
<reference evidence="6 7" key="1">
    <citation type="submission" date="2016-09" db="EMBL/GenBank/DDBJ databases">
        <title>Extensive genetic diversity and differential bi-allelic expression allows diatom success in the polar Southern Ocean.</title>
        <authorList>
            <consortium name="DOE Joint Genome Institute"/>
            <person name="Mock T."/>
            <person name="Otillar R.P."/>
            <person name="Strauss J."/>
            <person name="Dupont C."/>
            <person name="Frickenhaus S."/>
            <person name="Maumus F."/>
            <person name="Mcmullan M."/>
            <person name="Sanges R."/>
            <person name="Schmutz J."/>
            <person name="Toseland A."/>
            <person name="Valas R."/>
            <person name="Veluchamy A."/>
            <person name="Ward B.J."/>
            <person name="Allen A."/>
            <person name="Barry K."/>
            <person name="Falciatore A."/>
            <person name="Ferrante M."/>
            <person name="Fortunato A.E."/>
            <person name="Gloeckner G."/>
            <person name="Gruber A."/>
            <person name="Hipkin R."/>
            <person name="Janech M."/>
            <person name="Kroth P."/>
            <person name="Leese F."/>
            <person name="Lindquist E."/>
            <person name="Lyon B.R."/>
            <person name="Martin J."/>
            <person name="Mayer C."/>
            <person name="Parker M."/>
            <person name="Quesneville H."/>
            <person name="Raymond J."/>
            <person name="Uhlig C."/>
            <person name="Valentin K.U."/>
            <person name="Worden A.Z."/>
            <person name="Armbrust E.V."/>
            <person name="Bowler C."/>
            <person name="Green B."/>
            <person name="Moulton V."/>
            <person name="Van Oosterhout C."/>
            <person name="Grigoriev I."/>
        </authorList>
    </citation>
    <scope>NUCLEOTIDE SEQUENCE [LARGE SCALE GENOMIC DNA]</scope>
    <source>
        <strain evidence="6 7">CCMP1102</strain>
    </source>
</reference>
<feature type="region of interest" description="Disordered" evidence="5">
    <location>
        <begin position="813"/>
        <end position="839"/>
    </location>
</feature>
<feature type="compositionally biased region" description="Low complexity" evidence="5">
    <location>
        <begin position="1"/>
        <end position="10"/>
    </location>
</feature>
<dbReference type="GO" id="GO:0003887">
    <property type="term" value="F:DNA-directed DNA polymerase activity"/>
    <property type="evidence" value="ECO:0007669"/>
    <property type="project" value="UniProtKB-EC"/>
</dbReference>
<dbReference type="EC" id="2.7.7.102" evidence="3"/>
<feature type="compositionally biased region" description="Low complexity" evidence="5">
    <location>
        <begin position="56"/>
        <end position="65"/>
    </location>
</feature>
<dbReference type="GO" id="GO:0006264">
    <property type="term" value="P:mitochondrial DNA replication"/>
    <property type="evidence" value="ECO:0007669"/>
    <property type="project" value="TreeGrafter"/>
</dbReference>
<evidence type="ECO:0000256" key="3">
    <source>
        <dbReference type="ARBA" id="ARBA00044768"/>
    </source>
</evidence>
<feature type="compositionally biased region" description="Low complexity" evidence="5">
    <location>
        <begin position="648"/>
        <end position="660"/>
    </location>
</feature>
<feature type="compositionally biased region" description="Polar residues" evidence="5">
    <location>
        <begin position="230"/>
        <end position="240"/>
    </location>
</feature>
<dbReference type="Pfam" id="PF03121">
    <property type="entry name" value="Herpes_UL52"/>
    <property type="match status" value="1"/>
</dbReference>
<dbReference type="OrthoDB" id="5988181at2759"/>
<dbReference type="GO" id="GO:0005759">
    <property type="term" value="C:mitochondrial matrix"/>
    <property type="evidence" value="ECO:0007669"/>
    <property type="project" value="TreeGrafter"/>
</dbReference>
<keyword evidence="7" id="KW-1185">Reference proteome</keyword>
<feature type="region of interest" description="Disordered" evidence="5">
    <location>
        <begin position="191"/>
        <end position="265"/>
    </location>
</feature>
<protein>
    <recommendedName>
        <fullName evidence="1">DNA-directed primase/polymerase protein</fullName>
        <ecNumber evidence="3">2.7.7.102</ecNumber>
    </recommendedName>
</protein>
<sequence>MSSSSSTSTSPRRHRKHSRNTNKNARKMAMNDEPPSSPSSPFSWRVIRDPQDNRASSKSSSSKSKSTTKPKKSHGISPSQFHAKKVSPRNNNNNTGDDNDNDNDGNNIRSSSNTIATANGTPSQPPLPAWKKQAEMNVLIQEHTTHANELEAKRKDFRRQTQLKTWPLQDMAMEHLDHLLGMNASNQFNGGDYLSSESSSSISSAESSRPRLSLSTKKRTTKSSLPDITASPTKSSQTNDKVNRHSNGKNEVEQQQQQDKNDIDIDKIDNIIKDEFDGISTTEQQQQQQQQQQQSPLWSLEPRIFATEKKNGKRKYLVGEFGRIADWYWRKTEPSSRHLYELIREDTPCRLYFDLEFSREYNPSVPAKELLRELEDELAIELQTYYGKSMTSLQSSQIINLDSSNDKKFSRHWIVHLYQVVEEEDKESPPTLSSATSVHKQRREMLFRDAPTVGRFIKRMVGRLANELAVTGGDFAERRPALFKYLFVNTKDTAKQTCFIDLGVYTRNRIFRCLGSSKFGKTSILQVVLHEKLEEQDQVEKEENDDKYNNEKTDIPNTGNDDGTERHYYPLNLPSKKELSSSQSSSPLSINDFVLANNWEPHARALADSLVVPLTSSSTKPRDMDSVHVLEVEGGSDGCGSTGAVADNTKTTTSTGNTGSQRKFAPSISMARQGSPLPSLDQFVVESLGTRGPMGIRGSIRAWSIEYGPRETPVSFTYQMQRNRFCELVGRSHKSNNIFWTIDLISWTCIQGCHDPDCFGRGSPISISNNGKLSGRGGHLDSIKQEFESWQEEEFEKALMALNLDDIIATSKEMSSSAASKNDSRKKNEEDEEEFGDMGTFTDEALLQACLDNPELFP</sequence>
<comment type="catalytic activity">
    <reaction evidence="4">
        <text>DNA(n) + a 2'-deoxyribonucleoside 5'-triphosphate = DNA(n+1) + diphosphate</text>
        <dbReference type="Rhea" id="RHEA:22508"/>
        <dbReference type="Rhea" id="RHEA-COMP:17339"/>
        <dbReference type="Rhea" id="RHEA-COMP:17340"/>
        <dbReference type="ChEBI" id="CHEBI:33019"/>
        <dbReference type="ChEBI" id="CHEBI:61560"/>
        <dbReference type="ChEBI" id="CHEBI:173112"/>
        <dbReference type="EC" id="2.7.7.7"/>
    </reaction>
    <physiologicalReaction direction="left-to-right" evidence="4">
        <dbReference type="Rhea" id="RHEA:22509"/>
    </physiologicalReaction>
</comment>
<evidence type="ECO:0000313" key="7">
    <source>
        <dbReference type="Proteomes" id="UP000095751"/>
    </source>
</evidence>
<feature type="compositionally biased region" description="Low complexity" evidence="5">
    <location>
        <begin position="195"/>
        <end position="215"/>
    </location>
</feature>
<gene>
    <name evidence="6" type="ORF">FRACYDRAFT_232295</name>
</gene>
<dbReference type="PANTHER" id="PTHR31399">
    <property type="entry name" value="DNA-DIRECTED PRIMASE / POLYMERASE PROTEIN"/>
    <property type="match status" value="1"/>
</dbReference>
<evidence type="ECO:0000256" key="1">
    <source>
        <dbReference type="ARBA" id="ARBA00026139"/>
    </source>
</evidence>
<dbReference type="InParanoid" id="A0A1E7FVG4"/>
<evidence type="ECO:0000256" key="2">
    <source>
        <dbReference type="ARBA" id="ARBA00044677"/>
    </source>
</evidence>
<feature type="region of interest" description="Disordered" evidence="5">
    <location>
        <begin position="1"/>
        <end position="129"/>
    </location>
</feature>
<dbReference type="GO" id="GO:0003682">
    <property type="term" value="F:chromatin binding"/>
    <property type="evidence" value="ECO:0007669"/>
    <property type="project" value="TreeGrafter"/>
</dbReference>
<dbReference type="KEGG" id="fcy:FRACYDRAFT_232295"/>
<dbReference type="GO" id="GO:0042276">
    <property type="term" value="P:error-prone translesion synthesis"/>
    <property type="evidence" value="ECO:0007669"/>
    <property type="project" value="InterPro"/>
</dbReference>
<dbReference type="InterPro" id="IPR044917">
    <property type="entry name" value="PRIMPOL"/>
</dbReference>
<evidence type="ECO:0000256" key="5">
    <source>
        <dbReference type="SAM" id="MobiDB-lite"/>
    </source>
</evidence>
<dbReference type="GO" id="GO:0031297">
    <property type="term" value="P:replication fork processing"/>
    <property type="evidence" value="ECO:0007669"/>
    <property type="project" value="TreeGrafter"/>
</dbReference>
<dbReference type="AlphaFoldDB" id="A0A1E7FVG4"/>
<evidence type="ECO:0000256" key="4">
    <source>
        <dbReference type="ARBA" id="ARBA00047303"/>
    </source>
</evidence>
<feature type="region of interest" description="Disordered" evidence="5">
    <location>
        <begin position="536"/>
        <end position="570"/>
    </location>
</feature>
<comment type="catalytic activity">
    <reaction evidence="2">
        <text>ssDNA + n NTP = ssDNA/pppN(pN)n-1 hybrid + (n-1) diphosphate.</text>
        <dbReference type="EC" id="2.7.7.102"/>
    </reaction>
</comment>
<dbReference type="EMBL" id="KV784353">
    <property type="protein sequence ID" value="OEU22142.1"/>
    <property type="molecule type" value="Genomic_DNA"/>
</dbReference>
<evidence type="ECO:0000313" key="6">
    <source>
        <dbReference type="EMBL" id="OEU22142.1"/>
    </source>
</evidence>
<dbReference type="Proteomes" id="UP000095751">
    <property type="component" value="Unassembled WGS sequence"/>
</dbReference>
<accession>A0A1E7FVG4</accession>
<feature type="compositionally biased region" description="Basic and acidic residues" evidence="5">
    <location>
        <begin position="536"/>
        <end position="554"/>
    </location>
</feature>
<feature type="compositionally biased region" description="Basic residues" evidence="5">
    <location>
        <begin position="11"/>
        <end position="26"/>
    </location>
</feature>
<dbReference type="GO" id="GO:0009411">
    <property type="term" value="P:response to UV"/>
    <property type="evidence" value="ECO:0007669"/>
    <property type="project" value="TreeGrafter"/>
</dbReference>
<organism evidence="6 7">
    <name type="scientific">Fragilariopsis cylindrus CCMP1102</name>
    <dbReference type="NCBI Taxonomy" id="635003"/>
    <lineage>
        <taxon>Eukaryota</taxon>
        <taxon>Sar</taxon>
        <taxon>Stramenopiles</taxon>
        <taxon>Ochrophyta</taxon>
        <taxon>Bacillariophyta</taxon>
        <taxon>Bacillariophyceae</taxon>
        <taxon>Bacillariophycidae</taxon>
        <taxon>Bacillariales</taxon>
        <taxon>Bacillariaceae</taxon>
        <taxon>Fragilariopsis</taxon>
    </lineage>
</organism>